<name>A0A4Y2GZI4_ARAVE</name>
<keyword evidence="2" id="KW-1185">Reference proteome</keyword>
<proteinExistence type="predicted"/>
<accession>A0A4Y2GZI4</accession>
<dbReference type="Proteomes" id="UP000499080">
    <property type="component" value="Unassembled WGS sequence"/>
</dbReference>
<sequence>MSRVSGPEDSKFKIRFHYFSRRRGVPIVGLRAGGFQVQNPIPLLFKGPRCPNSTVSALEDSKFKIRFHYRFAVYGSLLHVDSQTRVKSPSSGVVRKLG</sequence>
<dbReference type="AlphaFoldDB" id="A0A4Y2GZI4"/>
<gene>
    <name evidence="1" type="ORF">AVEN_125014_1</name>
</gene>
<comment type="caution">
    <text evidence="1">The sequence shown here is derived from an EMBL/GenBank/DDBJ whole genome shotgun (WGS) entry which is preliminary data.</text>
</comment>
<dbReference type="EMBL" id="BGPR01001623">
    <property type="protein sequence ID" value="GBM58126.1"/>
    <property type="molecule type" value="Genomic_DNA"/>
</dbReference>
<protein>
    <submittedName>
        <fullName evidence="1">Uncharacterized protein</fullName>
    </submittedName>
</protein>
<evidence type="ECO:0000313" key="1">
    <source>
        <dbReference type="EMBL" id="GBM58126.1"/>
    </source>
</evidence>
<reference evidence="1 2" key="1">
    <citation type="journal article" date="2019" name="Sci. Rep.">
        <title>Orb-weaving spider Araneus ventricosus genome elucidates the spidroin gene catalogue.</title>
        <authorList>
            <person name="Kono N."/>
            <person name="Nakamura H."/>
            <person name="Ohtoshi R."/>
            <person name="Moran D.A.P."/>
            <person name="Shinohara A."/>
            <person name="Yoshida Y."/>
            <person name="Fujiwara M."/>
            <person name="Mori M."/>
            <person name="Tomita M."/>
            <person name="Arakawa K."/>
        </authorList>
    </citation>
    <scope>NUCLEOTIDE SEQUENCE [LARGE SCALE GENOMIC DNA]</scope>
</reference>
<evidence type="ECO:0000313" key="2">
    <source>
        <dbReference type="Proteomes" id="UP000499080"/>
    </source>
</evidence>
<organism evidence="1 2">
    <name type="scientific">Araneus ventricosus</name>
    <name type="common">Orbweaver spider</name>
    <name type="synonym">Epeira ventricosa</name>
    <dbReference type="NCBI Taxonomy" id="182803"/>
    <lineage>
        <taxon>Eukaryota</taxon>
        <taxon>Metazoa</taxon>
        <taxon>Ecdysozoa</taxon>
        <taxon>Arthropoda</taxon>
        <taxon>Chelicerata</taxon>
        <taxon>Arachnida</taxon>
        <taxon>Araneae</taxon>
        <taxon>Araneomorphae</taxon>
        <taxon>Entelegynae</taxon>
        <taxon>Araneoidea</taxon>
        <taxon>Araneidae</taxon>
        <taxon>Araneus</taxon>
    </lineage>
</organism>